<keyword evidence="2" id="KW-0472">Membrane</keyword>
<protein>
    <submittedName>
        <fullName evidence="3">Uncharacterized protein</fullName>
    </submittedName>
</protein>
<reference evidence="3 4" key="1">
    <citation type="submission" date="2014-04" db="EMBL/GenBank/DDBJ databases">
        <authorList>
            <consortium name="DOE Joint Genome Institute"/>
            <person name="Kuo A."/>
            <person name="Gay G."/>
            <person name="Dore J."/>
            <person name="Kohler A."/>
            <person name="Nagy L.G."/>
            <person name="Floudas D."/>
            <person name="Copeland A."/>
            <person name="Barry K.W."/>
            <person name="Cichocki N."/>
            <person name="Veneault-Fourrey C."/>
            <person name="LaButti K."/>
            <person name="Lindquist E.A."/>
            <person name="Lipzen A."/>
            <person name="Lundell T."/>
            <person name="Morin E."/>
            <person name="Murat C."/>
            <person name="Sun H."/>
            <person name="Tunlid A."/>
            <person name="Henrissat B."/>
            <person name="Grigoriev I.V."/>
            <person name="Hibbett D.S."/>
            <person name="Martin F."/>
            <person name="Nordberg H.P."/>
            <person name="Cantor M.N."/>
            <person name="Hua S.X."/>
        </authorList>
    </citation>
    <scope>NUCLEOTIDE SEQUENCE [LARGE SCALE GENOMIC DNA]</scope>
    <source>
        <strain evidence="4">h7</strain>
    </source>
</reference>
<dbReference type="EMBL" id="KN831795">
    <property type="protein sequence ID" value="KIM37768.1"/>
    <property type="molecule type" value="Genomic_DNA"/>
</dbReference>
<feature type="region of interest" description="Disordered" evidence="1">
    <location>
        <begin position="267"/>
        <end position="326"/>
    </location>
</feature>
<dbReference type="Proteomes" id="UP000053424">
    <property type="component" value="Unassembled WGS sequence"/>
</dbReference>
<dbReference type="HOGENOM" id="CLU_595896_0_0_1"/>
<evidence type="ECO:0000256" key="1">
    <source>
        <dbReference type="SAM" id="MobiDB-lite"/>
    </source>
</evidence>
<dbReference type="STRING" id="686832.A0A0C2XIX8"/>
<feature type="compositionally biased region" description="Low complexity" evidence="1">
    <location>
        <begin position="271"/>
        <end position="296"/>
    </location>
</feature>
<reference evidence="4" key="2">
    <citation type="submission" date="2015-01" db="EMBL/GenBank/DDBJ databases">
        <title>Evolutionary Origins and Diversification of the Mycorrhizal Mutualists.</title>
        <authorList>
            <consortium name="DOE Joint Genome Institute"/>
            <consortium name="Mycorrhizal Genomics Consortium"/>
            <person name="Kohler A."/>
            <person name="Kuo A."/>
            <person name="Nagy L.G."/>
            <person name="Floudas D."/>
            <person name="Copeland A."/>
            <person name="Barry K.W."/>
            <person name="Cichocki N."/>
            <person name="Veneault-Fourrey C."/>
            <person name="LaButti K."/>
            <person name="Lindquist E.A."/>
            <person name="Lipzen A."/>
            <person name="Lundell T."/>
            <person name="Morin E."/>
            <person name="Murat C."/>
            <person name="Riley R."/>
            <person name="Ohm R."/>
            <person name="Sun H."/>
            <person name="Tunlid A."/>
            <person name="Henrissat B."/>
            <person name="Grigoriev I.V."/>
            <person name="Hibbett D.S."/>
            <person name="Martin F."/>
        </authorList>
    </citation>
    <scope>NUCLEOTIDE SEQUENCE [LARGE SCALE GENOMIC DNA]</scope>
    <source>
        <strain evidence="4">h7</strain>
    </source>
</reference>
<evidence type="ECO:0000313" key="3">
    <source>
        <dbReference type="EMBL" id="KIM37768.1"/>
    </source>
</evidence>
<keyword evidence="2" id="KW-0812">Transmembrane</keyword>
<proteinExistence type="predicted"/>
<feature type="region of interest" description="Disordered" evidence="1">
    <location>
        <begin position="1"/>
        <end position="97"/>
    </location>
</feature>
<accession>A0A0C2XIX8</accession>
<feature type="compositionally biased region" description="Pro residues" evidence="1">
    <location>
        <begin position="364"/>
        <end position="379"/>
    </location>
</feature>
<dbReference type="AlphaFoldDB" id="A0A0C2XIX8"/>
<sequence>MELVGRQTSDGFDSGTSSTLSDPSSSSSSDVSTSQPTSFPPSSSDPTLPPTSTSEPTALPPSSDLTPLPPPSTSSSVPSTIFETKTPPPSSFIDSSAFPTATDNITTIITTVDGHATTFTSHLPTSLIDSPPKASTTNRTAVMAGTTTAVIVFLLIILAAVFACRKHRIRKDLAAYNQRKEGRGLRDGEDFDDEVLPRNMVSYRDREVLGSAASMPRPTSPTPSLLKSRTAETGSIFREELSSPPGFIDPISNRSSQVDLSRIVDEVMGPSDSHSSSILGSGHDQGIGSHSSSSYSGHHEREFTDATTMSGHSRFSSASANSSYPLLAPRNVRPPIPPISQYIDPFDGAPGILSASNTSLLPPGASPPMTPGTPSPQIPPTSHYPMHSTSSRLSPSTSSYRSISPSPEQNVFPPVRAKPDTQPKKSSPLARALTGDAKIWLGRSLHRDDRPGGHAAPTR</sequence>
<name>A0A0C2XIX8_HEBCY</name>
<keyword evidence="2" id="KW-1133">Transmembrane helix</keyword>
<evidence type="ECO:0000256" key="2">
    <source>
        <dbReference type="SAM" id="Phobius"/>
    </source>
</evidence>
<feature type="compositionally biased region" description="Low complexity" evidence="1">
    <location>
        <begin position="8"/>
        <end position="66"/>
    </location>
</feature>
<feature type="compositionally biased region" description="Low complexity" evidence="1">
    <location>
        <begin position="310"/>
        <end position="323"/>
    </location>
</feature>
<feature type="region of interest" description="Disordered" evidence="1">
    <location>
        <begin position="353"/>
        <end position="459"/>
    </location>
</feature>
<evidence type="ECO:0000313" key="4">
    <source>
        <dbReference type="Proteomes" id="UP000053424"/>
    </source>
</evidence>
<keyword evidence="4" id="KW-1185">Reference proteome</keyword>
<gene>
    <name evidence="3" type="ORF">M413DRAFT_448282</name>
</gene>
<dbReference type="OrthoDB" id="3194625at2759"/>
<feature type="transmembrane region" description="Helical" evidence="2">
    <location>
        <begin position="141"/>
        <end position="163"/>
    </location>
</feature>
<feature type="compositionally biased region" description="Low complexity" evidence="1">
    <location>
        <begin position="388"/>
        <end position="407"/>
    </location>
</feature>
<organism evidence="3 4">
    <name type="scientific">Hebeloma cylindrosporum</name>
    <dbReference type="NCBI Taxonomy" id="76867"/>
    <lineage>
        <taxon>Eukaryota</taxon>
        <taxon>Fungi</taxon>
        <taxon>Dikarya</taxon>
        <taxon>Basidiomycota</taxon>
        <taxon>Agaricomycotina</taxon>
        <taxon>Agaricomycetes</taxon>
        <taxon>Agaricomycetidae</taxon>
        <taxon>Agaricales</taxon>
        <taxon>Agaricineae</taxon>
        <taxon>Hymenogastraceae</taxon>
        <taxon>Hebeloma</taxon>
    </lineage>
</organism>